<feature type="region of interest" description="Disordered" evidence="1">
    <location>
        <begin position="1"/>
        <end position="31"/>
    </location>
</feature>
<accession>A0A8T0U1U5</accession>
<comment type="caution">
    <text evidence="2">The sequence shown here is derived from an EMBL/GenBank/DDBJ whole genome shotgun (WGS) entry which is preliminary data.</text>
</comment>
<protein>
    <submittedName>
        <fullName evidence="2">Uncharacterized protein</fullName>
    </submittedName>
</protein>
<feature type="compositionally biased region" description="Basic residues" evidence="1">
    <location>
        <begin position="7"/>
        <end position="23"/>
    </location>
</feature>
<keyword evidence="3" id="KW-1185">Reference proteome</keyword>
<dbReference type="Proteomes" id="UP000823388">
    <property type="component" value="Chromosome 3N"/>
</dbReference>
<evidence type="ECO:0000256" key="1">
    <source>
        <dbReference type="SAM" id="MobiDB-lite"/>
    </source>
</evidence>
<gene>
    <name evidence="2" type="ORF">PVAP13_3NG258197</name>
</gene>
<proteinExistence type="predicted"/>
<organism evidence="2 3">
    <name type="scientific">Panicum virgatum</name>
    <name type="common">Blackwell switchgrass</name>
    <dbReference type="NCBI Taxonomy" id="38727"/>
    <lineage>
        <taxon>Eukaryota</taxon>
        <taxon>Viridiplantae</taxon>
        <taxon>Streptophyta</taxon>
        <taxon>Embryophyta</taxon>
        <taxon>Tracheophyta</taxon>
        <taxon>Spermatophyta</taxon>
        <taxon>Magnoliopsida</taxon>
        <taxon>Liliopsida</taxon>
        <taxon>Poales</taxon>
        <taxon>Poaceae</taxon>
        <taxon>PACMAD clade</taxon>
        <taxon>Panicoideae</taxon>
        <taxon>Panicodae</taxon>
        <taxon>Paniceae</taxon>
        <taxon>Panicinae</taxon>
        <taxon>Panicum</taxon>
        <taxon>Panicum sect. Hiantes</taxon>
    </lineage>
</organism>
<dbReference type="EMBL" id="CM029042">
    <property type="protein sequence ID" value="KAG2618131.1"/>
    <property type="molecule type" value="Genomic_DNA"/>
</dbReference>
<dbReference type="AlphaFoldDB" id="A0A8T0U1U5"/>
<name>A0A8T0U1U5_PANVG</name>
<reference evidence="2" key="1">
    <citation type="submission" date="2020-05" db="EMBL/GenBank/DDBJ databases">
        <title>WGS assembly of Panicum virgatum.</title>
        <authorList>
            <person name="Lovell J.T."/>
            <person name="Jenkins J."/>
            <person name="Shu S."/>
            <person name="Juenger T.E."/>
            <person name="Schmutz J."/>
        </authorList>
    </citation>
    <scope>NUCLEOTIDE SEQUENCE</scope>
    <source>
        <strain evidence="2">AP13</strain>
    </source>
</reference>
<sequence length="194" mass="20195">MAGGGRGPRHRGRIYQRRGGSKRARSEGNGEGICVRGHRITLVGRMRVDANGDVYVPDSEDEESGMVVDAGGVEMADFGAGSGAADGAQMAIVGVPAETITIGAVGVAEDGFDVVTKGVPADAVEVVSDGGATDAVKVATSLGTSEEMHPKVAARMKKLLSQMDPTFHDVFVSMFKVYGACFLQTLVHLLMLDV</sequence>
<evidence type="ECO:0000313" key="3">
    <source>
        <dbReference type="Proteomes" id="UP000823388"/>
    </source>
</evidence>
<evidence type="ECO:0000313" key="2">
    <source>
        <dbReference type="EMBL" id="KAG2618131.1"/>
    </source>
</evidence>